<dbReference type="SUPFAM" id="SSF53335">
    <property type="entry name" value="S-adenosyl-L-methionine-dependent methyltransferases"/>
    <property type="match status" value="2"/>
</dbReference>
<evidence type="ECO:0000256" key="7">
    <source>
        <dbReference type="SAM" id="MobiDB-lite"/>
    </source>
</evidence>
<proteinExistence type="inferred from homology"/>
<feature type="region of interest" description="Disordered" evidence="7">
    <location>
        <begin position="305"/>
        <end position="327"/>
    </location>
</feature>
<keyword evidence="10" id="KW-1185">Reference proteome</keyword>
<evidence type="ECO:0000256" key="2">
    <source>
        <dbReference type="ARBA" id="ARBA00022552"/>
    </source>
</evidence>
<evidence type="ECO:0000259" key="8">
    <source>
        <dbReference type="Pfam" id="PF01728"/>
    </source>
</evidence>
<dbReference type="PANTHER" id="PTHR10920:SF18">
    <property type="entry name" value="RRNA METHYLTRANSFERASE 2, MITOCHONDRIAL"/>
    <property type="match status" value="1"/>
</dbReference>
<evidence type="ECO:0000256" key="1">
    <source>
        <dbReference type="ARBA" id="ARBA00009258"/>
    </source>
</evidence>
<sequence length="517" mass="54482">MLAPSIGRTPLLAGQPAWRPLVLRAFAAGSTGCTSSVAGSPPPGVGRQYSKKTHSSHQWLQRQSTDVHSRMASESGYRARSAFKLKEIQNKFDIFGLRRVRPAWTPGTRVEDAPSAEGPDAEGAAPAATTADLLAAAAMTDTDGGMAARAALLAAELPPSGANLARQRKAQARAERAASARRSADERARLAREQDRAAAAAAAAATTTTRPEMAGLPIRRRVRRVLDLGAAPGSWSQVALEILAGKVRGASSPMFHPAQAAAEKADAREVRRLAAAVAAGSSDGLWPAPPAPVTGTGLVRSITLDLTDNQPGPEGAPPAGPALSVLPGSEESPVRVIGIDLLHVPPMTDAAFVRASIDDIELCHTLVQRLFSRTRPGAPATEQQLHDPNAGDEQIHAEIVLDSGDPKYATPSQDFDPARPVDLLLSDMAPNTSGHKSSDHLRQVSLCHRALDLAEGVLSPGANAVLKVFAGSEEQELVDRMGLLFMEVHRVKPDSSRSESVEFFLVGKCFKAGLVDE</sequence>
<dbReference type="GO" id="GO:0008650">
    <property type="term" value="F:rRNA (uridine-2'-O-)-methyltransferase activity"/>
    <property type="evidence" value="ECO:0007669"/>
    <property type="project" value="TreeGrafter"/>
</dbReference>
<dbReference type="OrthoDB" id="20105at2759"/>
<dbReference type="HAMAP" id="MF_01547">
    <property type="entry name" value="RNA_methyltr_E"/>
    <property type="match status" value="1"/>
</dbReference>
<dbReference type="GeneID" id="20525615"/>
<evidence type="ECO:0000256" key="3">
    <source>
        <dbReference type="ARBA" id="ARBA00022603"/>
    </source>
</evidence>
<feature type="region of interest" description="Disordered" evidence="7">
    <location>
        <begin position="163"/>
        <end position="195"/>
    </location>
</feature>
<feature type="region of interest" description="Disordered" evidence="7">
    <location>
        <begin position="106"/>
        <end position="126"/>
    </location>
</feature>
<evidence type="ECO:0000256" key="4">
    <source>
        <dbReference type="ARBA" id="ARBA00022679"/>
    </source>
</evidence>
<dbReference type="InterPro" id="IPR050082">
    <property type="entry name" value="RNA_methyltr_RlmE"/>
</dbReference>
<feature type="compositionally biased region" description="Low complexity" evidence="7">
    <location>
        <begin position="116"/>
        <end position="126"/>
    </location>
</feature>
<dbReference type="InterPro" id="IPR002877">
    <property type="entry name" value="RNA_MeTrfase_FtsJ_dom"/>
</dbReference>
<dbReference type="InterPro" id="IPR015507">
    <property type="entry name" value="rRNA-MeTfrase_E"/>
</dbReference>
<comment type="similarity">
    <text evidence="1">Belongs to the class I-like SAM-binding methyltransferase superfamily. RNA methyltransferase RlmE family.</text>
</comment>
<dbReference type="InterPro" id="IPR029063">
    <property type="entry name" value="SAM-dependent_MTases_sf"/>
</dbReference>
<evidence type="ECO:0000256" key="5">
    <source>
        <dbReference type="ARBA" id="ARBA00022691"/>
    </source>
</evidence>
<organism evidence="9">
    <name type="scientific">Fonticula alba</name>
    <name type="common">Slime mold</name>
    <dbReference type="NCBI Taxonomy" id="691883"/>
    <lineage>
        <taxon>Eukaryota</taxon>
        <taxon>Rotosphaerida</taxon>
        <taxon>Fonticulaceae</taxon>
        <taxon>Fonticula</taxon>
    </lineage>
</organism>
<dbReference type="PANTHER" id="PTHR10920">
    <property type="entry name" value="RIBOSOMAL RNA METHYLTRANSFERASE"/>
    <property type="match status" value="1"/>
</dbReference>
<dbReference type="Pfam" id="PF01728">
    <property type="entry name" value="FtsJ"/>
    <property type="match status" value="2"/>
</dbReference>
<evidence type="ECO:0000256" key="6">
    <source>
        <dbReference type="ARBA" id="ARBA00041184"/>
    </source>
</evidence>
<keyword evidence="4 9" id="KW-0808">Transferase</keyword>
<name>A0A058ZHB1_FONAL</name>
<dbReference type="eggNOG" id="KOG4589">
    <property type="taxonomic scope" value="Eukaryota"/>
</dbReference>
<keyword evidence="5" id="KW-0949">S-adenosyl-L-methionine</keyword>
<feature type="region of interest" description="Disordered" evidence="7">
    <location>
        <begin position="32"/>
        <end position="73"/>
    </location>
</feature>
<dbReference type="Proteomes" id="UP000030693">
    <property type="component" value="Unassembled WGS sequence"/>
</dbReference>
<evidence type="ECO:0000313" key="9">
    <source>
        <dbReference type="EMBL" id="KCV73351.1"/>
    </source>
</evidence>
<protein>
    <recommendedName>
        <fullName evidence="6">rRNA methyltransferase 2, mitochondrial</fullName>
    </recommendedName>
</protein>
<keyword evidence="3 9" id="KW-0489">Methyltransferase</keyword>
<dbReference type="RefSeq" id="XP_009493052.1">
    <property type="nucleotide sequence ID" value="XM_009494777.1"/>
</dbReference>
<feature type="domain" description="Ribosomal RNA methyltransferase FtsJ" evidence="8">
    <location>
        <begin position="221"/>
        <end position="249"/>
    </location>
</feature>
<accession>A0A058ZHB1</accession>
<dbReference type="STRING" id="691883.A0A058ZHB1"/>
<feature type="compositionally biased region" description="Basic and acidic residues" evidence="7">
    <location>
        <begin position="172"/>
        <end position="195"/>
    </location>
</feature>
<dbReference type="EMBL" id="KB932201">
    <property type="protein sequence ID" value="KCV73351.1"/>
    <property type="molecule type" value="Genomic_DNA"/>
</dbReference>
<evidence type="ECO:0000313" key="10">
    <source>
        <dbReference type="Proteomes" id="UP000030693"/>
    </source>
</evidence>
<reference evidence="9" key="1">
    <citation type="submission" date="2013-04" db="EMBL/GenBank/DDBJ databases">
        <title>The Genome Sequence of Fonticula alba ATCC 38817.</title>
        <authorList>
            <consortium name="The Broad Institute Genomics Platform"/>
            <person name="Russ C."/>
            <person name="Cuomo C."/>
            <person name="Burger G."/>
            <person name="Gray M.W."/>
            <person name="Holland P.W.H."/>
            <person name="King N."/>
            <person name="Lang F.B.F."/>
            <person name="Roger A.J."/>
            <person name="Ruiz-Trillo I."/>
            <person name="Brown M."/>
            <person name="Walker B."/>
            <person name="Young S."/>
            <person name="Zeng Q."/>
            <person name="Gargeya S."/>
            <person name="Fitzgerald M."/>
            <person name="Haas B."/>
            <person name="Abouelleil A."/>
            <person name="Allen A.W."/>
            <person name="Alvarado L."/>
            <person name="Arachchi H.M."/>
            <person name="Berlin A.M."/>
            <person name="Chapman S.B."/>
            <person name="Gainer-Dewar J."/>
            <person name="Goldberg J."/>
            <person name="Griggs A."/>
            <person name="Gujja S."/>
            <person name="Hansen M."/>
            <person name="Howarth C."/>
            <person name="Imamovic A."/>
            <person name="Ireland A."/>
            <person name="Larimer J."/>
            <person name="McCowan C."/>
            <person name="Murphy C."/>
            <person name="Pearson M."/>
            <person name="Poon T.W."/>
            <person name="Priest M."/>
            <person name="Roberts A."/>
            <person name="Saif S."/>
            <person name="Shea T."/>
            <person name="Sisk P."/>
            <person name="Sykes S."/>
            <person name="Wortman J."/>
            <person name="Nusbaum C."/>
            <person name="Birren B."/>
        </authorList>
    </citation>
    <scope>NUCLEOTIDE SEQUENCE [LARGE SCALE GENOMIC DNA]</scope>
    <source>
        <strain evidence="9">ATCC 38817</strain>
    </source>
</reference>
<keyword evidence="2" id="KW-0698">rRNA processing</keyword>
<feature type="domain" description="Ribosomal RNA methyltransferase FtsJ" evidence="8">
    <location>
        <begin position="334"/>
        <end position="508"/>
    </location>
</feature>
<gene>
    <name evidence="9" type="ORF">H696_00890</name>
</gene>
<dbReference type="Gene3D" id="3.40.50.150">
    <property type="entry name" value="Vaccinia Virus protein VP39"/>
    <property type="match status" value="1"/>
</dbReference>
<dbReference type="AlphaFoldDB" id="A0A058ZHB1"/>